<keyword evidence="6" id="KW-1185">Reference proteome</keyword>
<dbReference type="InterPro" id="IPR013971">
    <property type="entry name" value="HalX_domain"/>
</dbReference>
<dbReference type="InterPro" id="IPR001789">
    <property type="entry name" value="Sig_transdc_resp-reg_receiver"/>
</dbReference>
<sequence length="204" mass="22850">MSRQEGQQVQKRGETEEATVLVVDDEQDIADLYSTWLLTAHDVRTAHSGTEALQLADASVDVVFLDRQMPDMSGDEVLDTIAERGIDPAVVMVTAVDPDFDIVEMPFDEYLTKPVSREDLLDTVSEMLIRTTYDDQVQEYFAVASKKATLETQKNTPQLEASDEYQTVNKRFEELRQRADATAAEIDDFESVFQQFPGNGLSSG</sequence>
<dbReference type="PROSITE" id="PS50110">
    <property type="entry name" value="RESPONSE_REGULATORY"/>
    <property type="match status" value="1"/>
</dbReference>
<evidence type="ECO:0000256" key="2">
    <source>
        <dbReference type="PROSITE-ProRule" id="PRU00169"/>
    </source>
</evidence>
<feature type="domain" description="Response regulatory" evidence="4">
    <location>
        <begin position="19"/>
        <end position="128"/>
    </location>
</feature>
<dbReference type="InterPro" id="IPR011006">
    <property type="entry name" value="CheY-like_superfamily"/>
</dbReference>
<keyword evidence="3" id="KW-0175">Coiled coil</keyword>
<proteinExistence type="predicted"/>
<dbReference type="Pfam" id="PF00072">
    <property type="entry name" value="Response_reg"/>
    <property type="match status" value="1"/>
</dbReference>
<name>A0A495R7T6_9EURY</name>
<evidence type="ECO:0000256" key="1">
    <source>
        <dbReference type="ARBA" id="ARBA00022553"/>
    </source>
</evidence>
<protein>
    <submittedName>
        <fullName evidence="5">Response regulator receiver domain-containing protein</fullName>
    </submittedName>
</protein>
<keyword evidence="1 2" id="KW-0597">Phosphoprotein</keyword>
<evidence type="ECO:0000313" key="5">
    <source>
        <dbReference type="EMBL" id="RKS83371.1"/>
    </source>
</evidence>
<dbReference type="PANTHER" id="PTHR44591">
    <property type="entry name" value="STRESS RESPONSE REGULATOR PROTEIN 1"/>
    <property type="match status" value="1"/>
</dbReference>
<dbReference type="GO" id="GO:0000160">
    <property type="term" value="P:phosphorelay signal transduction system"/>
    <property type="evidence" value="ECO:0007669"/>
    <property type="project" value="InterPro"/>
</dbReference>
<dbReference type="SUPFAM" id="SSF52172">
    <property type="entry name" value="CheY-like"/>
    <property type="match status" value="1"/>
</dbReference>
<feature type="modified residue" description="4-aspartylphosphate" evidence="2">
    <location>
        <position position="66"/>
    </location>
</feature>
<dbReference type="Gene3D" id="3.40.50.2300">
    <property type="match status" value="1"/>
</dbReference>
<dbReference type="InterPro" id="IPR050595">
    <property type="entry name" value="Bact_response_regulator"/>
</dbReference>
<dbReference type="Proteomes" id="UP000268233">
    <property type="component" value="Unassembled WGS sequence"/>
</dbReference>
<accession>A0A495R7T6</accession>
<evidence type="ECO:0000259" key="4">
    <source>
        <dbReference type="PROSITE" id="PS50110"/>
    </source>
</evidence>
<dbReference type="SMART" id="SM00448">
    <property type="entry name" value="REC"/>
    <property type="match status" value="1"/>
</dbReference>
<dbReference type="Pfam" id="PF08663">
    <property type="entry name" value="HalX"/>
    <property type="match status" value="1"/>
</dbReference>
<evidence type="ECO:0000256" key="3">
    <source>
        <dbReference type="SAM" id="Coils"/>
    </source>
</evidence>
<dbReference type="EMBL" id="RBWW01000001">
    <property type="protein sequence ID" value="RKS83371.1"/>
    <property type="molecule type" value="Genomic_DNA"/>
</dbReference>
<comment type="caution">
    <text evidence="5">The sequence shown here is derived from an EMBL/GenBank/DDBJ whole genome shotgun (WGS) entry which is preliminary data.</text>
</comment>
<dbReference type="AlphaFoldDB" id="A0A495R7T6"/>
<reference evidence="5 6" key="1">
    <citation type="submission" date="2018-10" db="EMBL/GenBank/DDBJ databases">
        <title>Genomic Encyclopedia of Archaeal and Bacterial Type Strains, Phase II (KMG-II): from individual species to whole genera.</title>
        <authorList>
            <person name="Goeker M."/>
        </authorList>
    </citation>
    <scope>NUCLEOTIDE SEQUENCE [LARGE SCALE GENOMIC DNA]</scope>
    <source>
        <strain evidence="5 6">DSM 11927</strain>
    </source>
</reference>
<gene>
    <name evidence="5" type="ORF">BDK61_2754</name>
</gene>
<feature type="coiled-coil region" evidence="3">
    <location>
        <begin position="165"/>
        <end position="192"/>
    </location>
</feature>
<organism evidence="5 6">
    <name type="scientific">Haloarcula quadrata</name>
    <dbReference type="NCBI Taxonomy" id="182779"/>
    <lineage>
        <taxon>Archaea</taxon>
        <taxon>Methanobacteriati</taxon>
        <taxon>Methanobacteriota</taxon>
        <taxon>Stenosarchaea group</taxon>
        <taxon>Halobacteria</taxon>
        <taxon>Halobacteriales</taxon>
        <taxon>Haloarculaceae</taxon>
        <taxon>Haloarcula</taxon>
    </lineage>
</organism>
<evidence type="ECO:0000313" key="6">
    <source>
        <dbReference type="Proteomes" id="UP000268233"/>
    </source>
</evidence>
<dbReference type="PANTHER" id="PTHR44591:SF3">
    <property type="entry name" value="RESPONSE REGULATORY DOMAIN-CONTAINING PROTEIN"/>
    <property type="match status" value="1"/>
</dbReference>